<gene>
    <name evidence="1" type="ORF">IM532_06935</name>
</gene>
<keyword evidence="2" id="KW-1185">Reference proteome</keyword>
<comment type="caution">
    <text evidence="1">The sequence shown here is derived from an EMBL/GenBank/DDBJ whole genome shotgun (WGS) entry which is preliminary data.</text>
</comment>
<dbReference type="RefSeq" id="WP_194182729.1">
    <property type="nucleotide sequence ID" value="NZ_JADGIK010000004.1"/>
</dbReference>
<reference evidence="1" key="1">
    <citation type="submission" date="2020-10" db="EMBL/GenBank/DDBJ databases">
        <authorList>
            <person name="Lu T."/>
            <person name="Wang Q."/>
            <person name="Han X."/>
        </authorList>
    </citation>
    <scope>NUCLEOTIDE SEQUENCE</scope>
    <source>
        <strain evidence="1">WQ 117</strain>
    </source>
</reference>
<protein>
    <submittedName>
        <fullName evidence="1">Kdo domain containing protein</fullName>
    </submittedName>
</protein>
<dbReference type="EMBL" id="JADGIK010000004">
    <property type="protein sequence ID" value="MBF0597178.1"/>
    <property type="molecule type" value="Genomic_DNA"/>
</dbReference>
<name>A0A8J7FRH6_9FLAO</name>
<evidence type="ECO:0000313" key="2">
    <source>
        <dbReference type="Proteomes" id="UP000608754"/>
    </source>
</evidence>
<dbReference type="Proteomes" id="UP000608754">
    <property type="component" value="Unassembled WGS sequence"/>
</dbReference>
<dbReference type="AlphaFoldDB" id="A0A8J7FRH6"/>
<dbReference type="Pfam" id="PF06293">
    <property type="entry name" value="Kdo"/>
    <property type="match status" value="1"/>
</dbReference>
<sequence>MSQKIVVNPNYPTTTQEIEQTIKQYDTITDYVAKGDRNSIKKIKLASGKVATIKSFKIPNIVNKFVYRFFRDSKANRSYEYAKKLIDLGFLTPYPIAYVEENTPLQFLNSFYFCEMVEADLTYREMVHDIKWPNRTEILKQFTHFTYRLHEAGIEFLDHSPGNTLIKKVGDNQYDFYLVDLNRMNFHDVMDFDTRMKNFSRLTPHQEMVEIMAKEYAKLIGKPEQEVIDAMWNKTTEFQEQFHLKQQRKKKLKAIIGKKK</sequence>
<dbReference type="InterPro" id="IPR011009">
    <property type="entry name" value="Kinase-like_dom_sf"/>
</dbReference>
<dbReference type="SUPFAM" id="SSF56112">
    <property type="entry name" value="Protein kinase-like (PK-like)"/>
    <property type="match status" value="1"/>
</dbReference>
<accession>A0A8J7FRH6</accession>
<evidence type="ECO:0000313" key="1">
    <source>
        <dbReference type="EMBL" id="MBF0597178.1"/>
    </source>
</evidence>
<organism evidence="1 2">
    <name type="scientific">Faecalibacter rhinopitheci</name>
    <dbReference type="NCBI Taxonomy" id="2779678"/>
    <lineage>
        <taxon>Bacteria</taxon>
        <taxon>Pseudomonadati</taxon>
        <taxon>Bacteroidota</taxon>
        <taxon>Flavobacteriia</taxon>
        <taxon>Flavobacteriales</taxon>
        <taxon>Weeksellaceae</taxon>
        <taxon>Faecalibacter</taxon>
    </lineage>
</organism>
<proteinExistence type="predicted"/>